<accession>A0A0T5Z4N4</accession>
<organism evidence="1 2">
    <name type="scientific">endosymbiont of Ridgeia piscesae</name>
    <dbReference type="NCBI Taxonomy" id="54398"/>
    <lineage>
        <taxon>Bacteria</taxon>
        <taxon>Pseudomonadati</taxon>
        <taxon>Pseudomonadota</taxon>
        <taxon>Gammaproteobacteria</taxon>
        <taxon>sulfur-oxidizing symbionts</taxon>
    </lineage>
</organism>
<sequence>MNDTILRHDWRIEEIEALLDLPFNDLLFRAQT</sequence>
<evidence type="ECO:0000313" key="1">
    <source>
        <dbReference type="EMBL" id="KRT57461.1"/>
    </source>
</evidence>
<dbReference type="PATRIC" id="fig|54398.4.peg.2245"/>
<evidence type="ECO:0008006" key="3">
    <source>
        <dbReference type="Google" id="ProtNLM"/>
    </source>
</evidence>
<dbReference type="EMBL" id="LMXI01000533">
    <property type="protein sequence ID" value="KRT57461.1"/>
    <property type="molecule type" value="Genomic_DNA"/>
</dbReference>
<name>A0A0T5Z4N4_9GAMM</name>
<dbReference type="Proteomes" id="UP000051276">
    <property type="component" value="Unassembled WGS sequence"/>
</dbReference>
<reference evidence="1 2" key="1">
    <citation type="submission" date="2015-11" db="EMBL/GenBank/DDBJ databases">
        <title>The genome of Candidatus Endoriftia persephone in Ridgeia piscesae and population structure of the North Eastern Pacific vestimentiferan symbionts.</title>
        <authorList>
            <person name="Perez M."/>
            <person name="Juniper K.S."/>
        </authorList>
    </citation>
    <scope>NUCLEOTIDE SEQUENCE [LARGE SCALE GENOMIC DNA]</scope>
    <source>
        <strain evidence="1">Ind10</strain>
    </source>
</reference>
<gene>
    <name evidence="1" type="ORF">Ga0076813_11611</name>
</gene>
<dbReference type="AlphaFoldDB" id="A0A0T5Z4N4"/>
<feature type="non-terminal residue" evidence="1">
    <location>
        <position position="32"/>
    </location>
</feature>
<evidence type="ECO:0000313" key="2">
    <source>
        <dbReference type="Proteomes" id="UP000051276"/>
    </source>
</evidence>
<proteinExistence type="predicted"/>
<protein>
    <recommendedName>
        <fullName evidence="3">Biotin synthase</fullName>
    </recommendedName>
</protein>
<comment type="caution">
    <text evidence="1">The sequence shown here is derived from an EMBL/GenBank/DDBJ whole genome shotgun (WGS) entry which is preliminary data.</text>
</comment>